<name>A0ABD0P438_CIRMR</name>
<dbReference type="Proteomes" id="UP001529510">
    <property type="component" value="Unassembled WGS sequence"/>
</dbReference>
<feature type="non-terminal residue" evidence="1">
    <location>
        <position position="1"/>
    </location>
</feature>
<evidence type="ECO:0000313" key="1">
    <source>
        <dbReference type="EMBL" id="KAL0168804.1"/>
    </source>
</evidence>
<reference evidence="1 2" key="1">
    <citation type="submission" date="2024-05" db="EMBL/GenBank/DDBJ databases">
        <title>Genome sequencing and assembly of Indian major carp, Cirrhinus mrigala (Hamilton, 1822).</title>
        <authorList>
            <person name="Mohindra V."/>
            <person name="Chowdhury L.M."/>
            <person name="Lal K."/>
            <person name="Jena J.K."/>
        </authorList>
    </citation>
    <scope>NUCLEOTIDE SEQUENCE [LARGE SCALE GENOMIC DNA]</scope>
    <source>
        <strain evidence="1">CM1030</strain>
        <tissue evidence="1">Blood</tissue>
    </source>
</reference>
<evidence type="ECO:0000313" key="2">
    <source>
        <dbReference type="Proteomes" id="UP001529510"/>
    </source>
</evidence>
<feature type="non-terminal residue" evidence="1">
    <location>
        <position position="52"/>
    </location>
</feature>
<dbReference type="AlphaFoldDB" id="A0ABD0P438"/>
<organism evidence="1 2">
    <name type="scientific">Cirrhinus mrigala</name>
    <name type="common">Mrigala</name>
    <dbReference type="NCBI Taxonomy" id="683832"/>
    <lineage>
        <taxon>Eukaryota</taxon>
        <taxon>Metazoa</taxon>
        <taxon>Chordata</taxon>
        <taxon>Craniata</taxon>
        <taxon>Vertebrata</taxon>
        <taxon>Euteleostomi</taxon>
        <taxon>Actinopterygii</taxon>
        <taxon>Neopterygii</taxon>
        <taxon>Teleostei</taxon>
        <taxon>Ostariophysi</taxon>
        <taxon>Cypriniformes</taxon>
        <taxon>Cyprinidae</taxon>
        <taxon>Labeoninae</taxon>
        <taxon>Labeonini</taxon>
        <taxon>Cirrhinus</taxon>
    </lineage>
</organism>
<protein>
    <submittedName>
        <fullName evidence="1">Uncharacterized protein</fullName>
    </submittedName>
</protein>
<sequence>ALKSPVYRYLVTYTPSKQANASSWLPFPSRFSFHLLDSLAFFGGLEMVLGTL</sequence>
<gene>
    <name evidence="1" type="ORF">M9458_037026</name>
</gene>
<accession>A0ABD0P438</accession>
<comment type="caution">
    <text evidence="1">The sequence shown here is derived from an EMBL/GenBank/DDBJ whole genome shotgun (WGS) entry which is preliminary data.</text>
</comment>
<keyword evidence="2" id="KW-1185">Reference proteome</keyword>
<proteinExistence type="predicted"/>
<dbReference type="EMBL" id="JAMKFB020000018">
    <property type="protein sequence ID" value="KAL0168804.1"/>
    <property type="molecule type" value="Genomic_DNA"/>
</dbReference>